<dbReference type="EMBL" id="CP032382">
    <property type="protein sequence ID" value="AYB33636.1"/>
    <property type="molecule type" value="Genomic_DNA"/>
</dbReference>
<keyword evidence="2" id="KW-1185">Reference proteome</keyword>
<gene>
    <name evidence="1" type="ORF">D4L85_24985</name>
</gene>
<dbReference type="OrthoDB" id="925984at2"/>
<protein>
    <recommendedName>
        <fullName evidence="3">Glycosyltransferase</fullName>
    </recommendedName>
</protein>
<reference evidence="2" key="1">
    <citation type="submission" date="2018-09" db="EMBL/GenBank/DDBJ databases">
        <title>Chryseolinea sp. KIS68-18 isolated from soil.</title>
        <authorList>
            <person name="Weon H.-Y."/>
            <person name="Kwon S.-W."/>
            <person name="Lee S.A."/>
        </authorList>
    </citation>
    <scope>NUCLEOTIDE SEQUENCE [LARGE SCALE GENOMIC DNA]</scope>
    <source>
        <strain evidence="2">KIS68-18</strain>
    </source>
</reference>
<sequence length="374" mass="41943">MQEIKKRRIVLASLLKPVNDTRMFEKLGVSLAREYDVHVIGYEGQAPAGASSIAVHSLKPFRRISVARLLRVFTVLWTVLRLRPDVLIVCTHELLWISLAAKGLTGCRVIYDVQENYALNILHSPTFTPLLRPVAAGIVRIKERLSKLWVSLYILAEVGYEKELQFLGKRKVVLENKVRSPQSGVHPPSRKESERDTIHLLFSGTLAETTGVFVAVDVASKLHALDSRIRLVIIGYCAHAGTLHKLKGLLKDKPFVTLQGGDQLVPHTAILDAIQTADFGIVSYPPNPSTIHSTPTKLYEYLAYQLPMLLIDHPAWVARCVPYRAAVVFDPENFDGESTLRALKAGPFYTVPPHNVFWETEENKLFKAIRYVLA</sequence>
<evidence type="ECO:0000313" key="2">
    <source>
        <dbReference type="Proteomes" id="UP000266183"/>
    </source>
</evidence>
<name>A0A385SSX1_9BACT</name>
<dbReference type="Proteomes" id="UP000266183">
    <property type="component" value="Chromosome"/>
</dbReference>
<accession>A0A385SSX1</accession>
<dbReference type="Gene3D" id="3.40.50.2000">
    <property type="entry name" value="Glycogen Phosphorylase B"/>
    <property type="match status" value="1"/>
</dbReference>
<evidence type="ECO:0000313" key="1">
    <source>
        <dbReference type="EMBL" id="AYB33636.1"/>
    </source>
</evidence>
<dbReference type="KEGG" id="chk:D4L85_24985"/>
<dbReference type="RefSeq" id="WP_119756870.1">
    <property type="nucleotide sequence ID" value="NZ_CP032382.1"/>
</dbReference>
<organism evidence="1 2">
    <name type="scientific">Chryseolinea soli</name>
    <dbReference type="NCBI Taxonomy" id="2321403"/>
    <lineage>
        <taxon>Bacteria</taxon>
        <taxon>Pseudomonadati</taxon>
        <taxon>Bacteroidota</taxon>
        <taxon>Cytophagia</taxon>
        <taxon>Cytophagales</taxon>
        <taxon>Fulvivirgaceae</taxon>
        <taxon>Chryseolinea</taxon>
    </lineage>
</organism>
<dbReference type="AlphaFoldDB" id="A0A385SSX1"/>
<evidence type="ECO:0008006" key="3">
    <source>
        <dbReference type="Google" id="ProtNLM"/>
    </source>
</evidence>
<proteinExistence type="predicted"/>
<dbReference type="SUPFAM" id="SSF53756">
    <property type="entry name" value="UDP-Glycosyltransferase/glycogen phosphorylase"/>
    <property type="match status" value="1"/>
</dbReference>